<comment type="function">
    <text evidence="1">Catalyzes the ATP-dependent phosphorylation of D-glucosamine (GlcN) to D-glucosamine 6-phosphate. May be involved in the phosphorylation of acquired extracellular GlcN derived from the hydrolysis of chitosan, i.e., in the incorporation of exogenous GlcN into the bacterial GlcNAc metabolism.</text>
</comment>
<evidence type="ECO:0000313" key="2">
    <source>
        <dbReference type="EMBL" id="UYB37070.1"/>
    </source>
</evidence>
<feature type="binding site" evidence="1">
    <location>
        <position position="268"/>
    </location>
    <ligand>
        <name>Mg(2+)</name>
        <dbReference type="ChEBI" id="CHEBI:18420"/>
        <label>2</label>
    </ligand>
</feature>
<organism evidence="2 3">
    <name type="scientific">Arthrobacter koreensis</name>
    <dbReference type="NCBI Taxonomy" id="199136"/>
    <lineage>
        <taxon>Bacteria</taxon>
        <taxon>Bacillati</taxon>
        <taxon>Actinomycetota</taxon>
        <taxon>Actinomycetes</taxon>
        <taxon>Micrococcales</taxon>
        <taxon>Micrococcaceae</taxon>
        <taxon>Arthrobacter</taxon>
    </lineage>
</organism>
<evidence type="ECO:0000256" key="1">
    <source>
        <dbReference type="HAMAP-Rule" id="MF_02218"/>
    </source>
</evidence>
<feature type="binding site" evidence="1">
    <location>
        <position position="363"/>
    </location>
    <ligand>
        <name>D-glucosamine</name>
        <dbReference type="ChEBI" id="CHEBI:58723"/>
    </ligand>
</feature>
<gene>
    <name evidence="2" type="ORF">N9A08_05275</name>
</gene>
<dbReference type="EC" id="2.7.1.8" evidence="1"/>
<dbReference type="Gene3D" id="3.90.1200.10">
    <property type="match status" value="1"/>
</dbReference>
<feature type="binding site" evidence="1">
    <location>
        <position position="268"/>
    </location>
    <ligand>
        <name>Mg(2+)</name>
        <dbReference type="ChEBI" id="CHEBI:18420"/>
        <label>1</label>
    </ligand>
</feature>
<feature type="binding site" evidence="1">
    <location>
        <position position="256"/>
    </location>
    <ligand>
        <name>Mg(2+)</name>
        <dbReference type="ChEBI" id="CHEBI:18420"/>
        <label>1</label>
    </ligand>
</feature>
<dbReference type="SUPFAM" id="SSF56112">
    <property type="entry name" value="Protein kinase-like (PK-like)"/>
    <property type="match status" value="1"/>
</dbReference>
<keyword evidence="1" id="KW-0808">Transferase</keyword>
<comment type="catalytic activity">
    <reaction evidence="1">
        <text>D-glucosamine + ATP = D-glucosamine 6-phosphate + ADP + H(+)</text>
        <dbReference type="Rhea" id="RHEA:10948"/>
        <dbReference type="ChEBI" id="CHEBI:15378"/>
        <dbReference type="ChEBI" id="CHEBI:30616"/>
        <dbReference type="ChEBI" id="CHEBI:58723"/>
        <dbReference type="ChEBI" id="CHEBI:58725"/>
        <dbReference type="ChEBI" id="CHEBI:456216"/>
        <dbReference type="EC" id="2.7.1.8"/>
    </reaction>
</comment>
<comment type="cofactor">
    <cofactor evidence="1">
        <name>Mg(2+)</name>
        <dbReference type="ChEBI" id="CHEBI:18420"/>
    </cofactor>
    <text evidence="1">Binds 2 Mg(2+) ions per subunit.</text>
</comment>
<evidence type="ECO:0000313" key="3">
    <source>
        <dbReference type="Proteomes" id="UP001063368"/>
    </source>
</evidence>
<comment type="subunit">
    <text evidence="1">Monomer.</text>
</comment>
<feature type="binding site" evidence="1">
    <location>
        <begin position="144"/>
        <end position="146"/>
    </location>
    <ligand>
        <name>ATP</name>
        <dbReference type="ChEBI" id="CHEBI:30616"/>
    </ligand>
</feature>
<feature type="binding site" evidence="1">
    <location>
        <position position="270"/>
    </location>
    <ligand>
        <name>Mg(2+)</name>
        <dbReference type="ChEBI" id="CHEBI:18420"/>
        <label>2</label>
    </ligand>
</feature>
<feature type="binding site" evidence="1">
    <location>
        <position position="94"/>
    </location>
    <ligand>
        <name>ATP</name>
        <dbReference type="ChEBI" id="CHEBI:30616"/>
    </ligand>
</feature>
<dbReference type="HAMAP" id="MF_02218">
    <property type="entry name" value="GlcN_kinase"/>
    <property type="match status" value="1"/>
</dbReference>
<keyword evidence="1" id="KW-0418">Kinase</keyword>
<feature type="binding site" evidence="1">
    <location>
        <position position="251"/>
    </location>
    <ligand>
        <name>D-glucosamine</name>
        <dbReference type="ChEBI" id="CHEBI:58723"/>
    </ligand>
</feature>
<dbReference type="Proteomes" id="UP001063368">
    <property type="component" value="Chromosome"/>
</dbReference>
<name>A0ABY6FV15_9MICC</name>
<keyword evidence="1" id="KW-0119">Carbohydrate metabolism</keyword>
<keyword evidence="1" id="KW-0460">Magnesium</keyword>
<dbReference type="RefSeq" id="WP_263128627.1">
    <property type="nucleotide sequence ID" value="NZ_CP106856.1"/>
</dbReference>
<dbReference type="InterPro" id="IPR043674">
    <property type="entry name" value="GlcN_kinase"/>
</dbReference>
<dbReference type="InterPro" id="IPR011009">
    <property type="entry name" value="Kinase-like_dom_sf"/>
</dbReference>
<comment type="similarity">
    <text evidence="1">Belongs to the actinobacterial glucosamine kinase family.</text>
</comment>
<feature type="binding site" evidence="1">
    <location>
        <position position="151"/>
    </location>
    <ligand>
        <name>ATP</name>
        <dbReference type="ChEBI" id="CHEBI:30616"/>
    </ligand>
</feature>
<keyword evidence="1" id="KW-0547">Nucleotide-binding</keyword>
<sequence>MDEVKAAHGCLRLQPDGGLAVLDSRGRPAAAGSGLAGDLAAAVLSGEAGSLTATAGELYAVRTRLPAGGGLEETAVSVDMTNLSVVVGGDKIIKLVRQWSGADRSARLLARLADAGVESVPGYYGSLEWDHPEQGRGTLALLSALIPDADDGWTWAADDVVAWFRGGALPDFPSALGRLTAEVHAALIAAEPLPGPGAAEARARADGVLDVALALTDGDAGIRLENRAGHLRDLLAALPETGAPAFDLHGDLHVGQVLRSGDRYWLLDFDGDPQLPAAERDRPDTAARDVAHLAASLDMVASVAAKRLQTDDPRSLDRLYGWAAEAQAQLVRAYHSAAAESGFPDLLDEALLPGLTAEQLLRELIYAHRYLPRWQYAADGAITYRFQRDFSRTPQTKEPVWTPPAS</sequence>
<proteinExistence type="inferred from homology"/>
<keyword evidence="1" id="KW-0067">ATP-binding</keyword>
<keyword evidence="1" id="KW-0479">Metal-binding</keyword>
<protein>
    <recommendedName>
        <fullName evidence="1">Glucosamine kinase</fullName>
        <shortName evidence="1">GlcN kinase</shortName>
        <shortName evidence="1">GlcNK</shortName>
        <ecNumber evidence="1">2.7.1.8</ecNumber>
    </recommendedName>
</protein>
<accession>A0ABY6FV15</accession>
<dbReference type="EMBL" id="CP106856">
    <property type="protein sequence ID" value="UYB37070.1"/>
    <property type="molecule type" value="Genomic_DNA"/>
</dbReference>
<feature type="short sequence motif" description="Substrate specificity determinant motif" evidence="1">
    <location>
        <begin position="359"/>
        <end position="374"/>
    </location>
</feature>
<reference evidence="2" key="1">
    <citation type="submission" date="2022-09" db="EMBL/GenBank/DDBJ databases">
        <authorList>
            <person name="Li D."/>
            <person name="Cheng J."/>
            <person name="Li Y."/>
        </authorList>
    </citation>
    <scope>NUCLEOTIDE SEQUENCE</scope>
    <source>
        <strain evidence="2">DL</strain>
    </source>
</reference>
<keyword evidence="3" id="KW-1185">Reference proteome</keyword>